<evidence type="ECO:0000313" key="1">
    <source>
        <dbReference type="EMBL" id="GBP05219.1"/>
    </source>
</evidence>
<dbReference type="Proteomes" id="UP000299102">
    <property type="component" value="Unassembled WGS sequence"/>
</dbReference>
<evidence type="ECO:0000313" key="2">
    <source>
        <dbReference type="Proteomes" id="UP000299102"/>
    </source>
</evidence>
<name>A0A4C1SSR6_EUMVA</name>
<reference evidence="1 2" key="1">
    <citation type="journal article" date="2019" name="Commun. Biol.">
        <title>The bagworm genome reveals a unique fibroin gene that provides high tensile strength.</title>
        <authorList>
            <person name="Kono N."/>
            <person name="Nakamura H."/>
            <person name="Ohtoshi R."/>
            <person name="Tomita M."/>
            <person name="Numata K."/>
            <person name="Arakawa K."/>
        </authorList>
    </citation>
    <scope>NUCLEOTIDE SEQUENCE [LARGE SCALE GENOMIC DNA]</scope>
</reference>
<proteinExistence type="predicted"/>
<protein>
    <submittedName>
        <fullName evidence="1">Uncharacterized protein</fullName>
    </submittedName>
</protein>
<dbReference type="AlphaFoldDB" id="A0A4C1SSR6"/>
<dbReference type="EMBL" id="BGZK01000017">
    <property type="protein sequence ID" value="GBP05219.1"/>
    <property type="molecule type" value="Genomic_DNA"/>
</dbReference>
<comment type="caution">
    <text evidence="1">The sequence shown here is derived from an EMBL/GenBank/DDBJ whole genome shotgun (WGS) entry which is preliminary data.</text>
</comment>
<accession>A0A4C1SSR6</accession>
<gene>
    <name evidence="1" type="ORF">EVAR_76688_1</name>
</gene>
<sequence>MPQWYNEEAIAAAGGNPRMGVIAALRHVRPPPFVPLSLIVGHLSYSRRQRLSLSILIPILLSTPTSFIVDSDPGPNLDANVFIVDSDPGPTLDVNVFHCRF</sequence>
<organism evidence="1 2">
    <name type="scientific">Eumeta variegata</name>
    <name type="common">Bagworm moth</name>
    <name type="synonym">Eumeta japonica</name>
    <dbReference type="NCBI Taxonomy" id="151549"/>
    <lineage>
        <taxon>Eukaryota</taxon>
        <taxon>Metazoa</taxon>
        <taxon>Ecdysozoa</taxon>
        <taxon>Arthropoda</taxon>
        <taxon>Hexapoda</taxon>
        <taxon>Insecta</taxon>
        <taxon>Pterygota</taxon>
        <taxon>Neoptera</taxon>
        <taxon>Endopterygota</taxon>
        <taxon>Lepidoptera</taxon>
        <taxon>Glossata</taxon>
        <taxon>Ditrysia</taxon>
        <taxon>Tineoidea</taxon>
        <taxon>Psychidae</taxon>
        <taxon>Oiketicinae</taxon>
        <taxon>Eumeta</taxon>
    </lineage>
</organism>
<keyword evidence="2" id="KW-1185">Reference proteome</keyword>